<dbReference type="STRING" id="946362.F2U1L2"/>
<protein>
    <recommendedName>
        <fullName evidence="1">MGAT4 conserved region domain-containing protein</fullName>
    </recommendedName>
</protein>
<dbReference type="GO" id="GO:0008375">
    <property type="term" value="F:acetylglucosaminyltransferase activity"/>
    <property type="evidence" value="ECO:0007669"/>
    <property type="project" value="TreeGrafter"/>
</dbReference>
<dbReference type="Pfam" id="PF04666">
    <property type="entry name" value="MGAT4_cons"/>
    <property type="match status" value="1"/>
</dbReference>
<evidence type="ECO:0000313" key="2">
    <source>
        <dbReference type="EMBL" id="EGD81514.1"/>
    </source>
</evidence>
<evidence type="ECO:0000313" key="3">
    <source>
        <dbReference type="Proteomes" id="UP000007799"/>
    </source>
</evidence>
<reference evidence="2" key="1">
    <citation type="submission" date="2009-08" db="EMBL/GenBank/DDBJ databases">
        <title>Annotation of Salpingoeca rosetta.</title>
        <authorList>
            <consortium name="The Broad Institute Genome Sequencing Platform"/>
            <person name="Russ C."/>
            <person name="Cuomo C."/>
            <person name="Burger G."/>
            <person name="Gray M.W."/>
            <person name="Holland P.W.H."/>
            <person name="King N."/>
            <person name="Lang F.B.F."/>
            <person name="Roger A.J."/>
            <person name="Ruiz-Trillo I."/>
            <person name="Young S.K."/>
            <person name="Zeng Q."/>
            <person name="Gargeya S."/>
            <person name="Alvarado L."/>
            <person name="Berlin A."/>
            <person name="Chapman S.B."/>
            <person name="Chen Z."/>
            <person name="Freedman E."/>
            <person name="Gellesch M."/>
            <person name="Goldberg J."/>
            <person name="Griggs A."/>
            <person name="Gujja S."/>
            <person name="Heilman E."/>
            <person name="Heiman D."/>
            <person name="Howarth C."/>
            <person name="Mehta T."/>
            <person name="Neiman D."/>
            <person name="Pearson M."/>
            <person name="Roberts A."/>
            <person name="Saif S."/>
            <person name="Shea T."/>
            <person name="Shenoy N."/>
            <person name="Sisk P."/>
            <person name="Stolte C."/>
            <person name="Sykes S."/>
            <person name="White J."/>
            <person name="Yandava C."/>
            <person name="Haas B."/>
            <person name="Nusbaum C."/>
            <person name="Birren B."/>
        </authorList>
    </citation>
    <scope>NUCLEOTIDE SEQUENCE</scope>
    <source>
        <strain evidence="2">ATCC 50818</strain>
    </source>
</reference>
<keyword evidence="3" id="KW-1185">Reference proteome</keyword>
<evidence type="ECO:0000259" key="1">
    <source>
        <dbReference type="Pfam" id="PF04666"/>
    </source>
</evidence>
<dbReference type="InterPro" id="IPR006759">
    <property type="entry name" value="Glyco_transf_54"/>
</dbReference>
<dbReference type="Proteomes" id="UP000007799">
    <property type="component" value="Unassembled WGS sequence"/>
</dbReference>
<dbReference type="RefSeq" id="XP_004996718.1">
    <property type="nucleotide sequence ID" value="XM_004996661.1"/>
</dbReference>
<dbReference type="GO" id="GO:0006487">
    <property type="term" value="P:protein N-linked glycosylation"/>
    <property type="evidence" value="ECO:0007669"/>
    <property type="project" value="TreeGrafter"/>
</dbReference>
<sequence length="442" mass="49330">MMRGSGRRVGALLALGAIVVVGCSVLLWTGLTSEDGACPRPTSVQDVLRCMDLSDHVTVGSLPSSKRKLAIGIPSVWRSGIKKRYITDTLHSLLDVPERHLLKDIVVVILAADRDPLLREKLKLTIATEFSHHVHASRIIVIEVPDAYYPQLYHKRNDYEDSQARTIWRQKQCVDYSFLMAFSARLASTYLQLEDDVSATRHYLPALNAFVDAFPQAVMLEFSTLGFIGKAFPSADLPALAHLFHTFYADAPVDLLLQYYIAIQNRKNDVRQRQPPLFQHVGTRSSLSGKRQTAVEPNYELEYDLKRWRADNPPAEVTSSMTPAFSSLPIDAYLRAPGGFWAAAVQDGDDLTIAFTRPARVIHIRVRTGTKEHNSADRLQAGELHVLFEGSTRSTILAAFDKGIAEAAVSHKRRVSQVKIISRAIHTTWVMIQEIAVLVHSS</sequence>
<organism evidence="2 3">
    <name type="scientific">Salpingoeca rosetta (strain ATCC 50818 / BSB-021)</name>
    <dbReference type="NCBI Taxonomy" id="946362"/>
    <lineage>
        <taxon>Eukaryota</taxon>
        <taxon>Choanoflagellata</taxon>
        <taxon>Craspedida</taxon>
        <taxon>Salpingoecidae</taxon>
        <taxon>Salpingoeca</taxon>
    </lineage>
</organism>
<dbReference type="InterPro" id="IPR057279">
    <property type="entry name" value="MGAT4"/>
</dbReference>
<gene>
    <name evidence="2" type="ORF">PTSG_02232</name>
</gene>
<dbReference type="PROSITE" id="PS51257">
    <property type="entry name" value="PROKAR_LIPOPROTEIN"/>
    <property type="match status" value="1"/>
</dbReference>
<dbReference type="OrthoDB" id="2016523at2759"/>
<dbReference type="EMBL" id="GL832959">
    <property type="protein sequence ID" value="EGD81514.1"/>
    <property type="molecule type" value="Genomic_DNA"/>
</dbReference>
<feature type="domain" description="MGAT4 conserved region" evidence="1">
    <location>
        <begin position="51"/>
        <end position="295"/>
    </location>
</feature>
<dbReference type="GeneID" id="16077311"/>
<dbReference type="InParanoid" id="F2U1L2"/>
<dbReference type="AlphaFoldDB" id="F2U1L2"/>
<dbReference type="PANTHER" id="PTHR12062">
    <property type="entry name" value="N-ACETYLGLUCOSAMINYLTRANSFERASE VI"/>
    <property type="match status" value="1"/>
</dbReference>
<proteinExistence type="predicted"/>
<dbReference type="KEGG" id="sre:PTSG_02232"/>
<dbReference type="OMA" id="IEDDVQC"/>
<accession>F2U1L2</accession>
<dbReference type="eggNOG" id="KOG3656">
    <property type="taxonomic scope" value="Eukaryota"/>
</dbReference>
<dbReference type="PANTHER" id="PTHR12062:SF33">
    <property type="entry name" value="ALPHA-1,6-MANNOSYL-GLYCOPROTEIN 4-BETA-N-ACETYLGLUCOSAMINYLTRANSFERASE-LIKE"/>
    <property type="match status" value="1"/>
</dbReference>
<dbReference type="FunCoup" id="F2U1L2">
    <property type="interactions" value="423"/>
</dbReference>
<name>F2U1L2_SALR5</name>